<dbReference type="Proteomes" id="UP000886998">
    <property type="component" value="Unassembled WGS sequence"/>
</dbReference>
<sequence>MSKCFGTSVLAKNRVIICERYTGELYPESSITQSHSKVVHLKSFTTQGVSYDGKCLCNQLDLPESLSIALEFERIKSAFTCECEVRNSCTCCGKIDVKQLGMNEKSCIELTYDGSKTALTVTFSMNDKVLLSRTVSANNPPAICVGHPAAQVIADICFDFYDLQVSLDKFNVCLDIQPRVFLRKVTNIEVGCLSFEHNKEE</sequence>
<dbReference type="PANTHER" id="PTHR36299">
    <property type="entry name" value="AGAP008005-PA"/>
    <property type="match status" value="1"/>
</dbReference>
<evidence type="ECO:0000259" key="1">
    <source>
        <dbReference type="Pfam" id="PF15998"/>
    </source>
</evidence>
<proteinExistence type="predicted"/>
<name>A0A8X6X2V9_9ARAC</name>
<evidence type="ECO:0000313" key="2">
    <source>
        <dbReference type="EMBL" id="GFY45162.1"/>
    </source>
</evidence>
<protein>
    <submittedName>
        <fullName evidence="2">DUF4773 domain-containing protein</fullName>
    </submittedName>
</protein>
<dbReference type="AlphaFoldDB" id="A0A8X6X2V9"/>
<dbReference type="EMBL" id="BMAV01004667">
    <property type="protein sequence ID" value="GFY45162.1"/>
    <property type="molecule type" value="Genomic_DNA"/>
</dbReference>
<comment type="caution">
    <text evidence="2">The sequence shown here is derived from an EMBL/GenBank/DDBJ whole genome shotgun (WGS) entry which is preliminary data.</text>
</comment>
<accession>A0A8X6X2V9</accession>
<dbReference type="InterPro" id="IPR031941">
    <property type="entry name" value="DUF4773"/>
</dbReference>
<keyword evidence="3" id="KW-1185">Reference proteome</keyword>
<reference evidence="2" key="1">
    <citation type="submission" date="2020-08" db="EMBL/GenBank/DDBJ databases">
        <title>Multicomponent nature underlies the extraordinary mechanical properties of spider dragline silk.</title>
        <authorList>
            <person name="Kono N."/>
            <person name="Nakamura H."/>
            <person name="Mori M."/>
            <person name="Yoshida Y."/>
            <person name="Ohtoshi R."/>
            <person name="Malay A.D."/>
            <person name="Moran D.A.P."/>
            <person name="Tomita M."/>
            <person name="Numata K."/>
            <person name="Arakawa K."/>
        </authorList>
    </citation>
    <scope>NUCLEOTIDE SEQUENCE</scope>
</reference>
<organism evidence="2 3">
    <name type="scientific">Trichonephila inaurata madagascariensis</name>
    <dbReference type="NCBI Taxonomy" id="2747483"/>
    <lineage>
        <taxon>Eukaryota</taxon>
        <taxon>Metazoa</taxon>
        <taxon>Ecdysozoa</taxon>
        <taxon>Arthropoda</taxon>
        <taxon>Chelicerata</taxon>
        <taxon>Arachnida</taxon>
        <taxon>Araneae</taxon>
        <taxon>Araneomorphae</taxon>
        <taxon>Entelegynae</taxon>
        <taxon>Araneoidea</taxon>
        <taxon>Nephilidae</taxon>
        <taxon>Trichonephila</taxon>
        <taxon>Trichonephila inaurata</taxon>
    </lineage>
</organism>
<feature type="domain" description="DUF4773" evidence="1">
    <location>
        <begin position="81"/>
        <end position="197"/>
    </location>
</feature>
<dbReference type="PANTHER" id="PTHR36299:SF2">
    <property type="entry name" value="DUF4773 DOMAIN-CONTAINING PROTEIN"/>
    <property type="match status" value="1"/>
</dbReference>
<evidence type="ECO:0000313" key="3">
    <source>
        <dbReference type="Proteomes" id="UP000886998"/>
    </source>
</evidence>
<gene>
    <name evidence="2" type="primary">AVEN_137430_1</name>
    <name evidence="2" type="ORF">TNIN_420521</name>
</gene>
<dbReference type="Pfam" id="PF15998">
    <property type="entry name" value="DUF4773"/>
    <property type="match status" value="1"/>
</dbReference>
<dbReference type="OrthoDB" id="5952164at2759"/>